<proteinExistence type="predicted"/>
<name>A0ACC0J6Y7_CHOFU</name>
<gene>
    <name evidence="1" type="ORF">MSG28_008505</name>
</gene>
<dbReference type="EMBL" id="CM046114">
    <property type="protein sequence ID" value="KAI8419878.1"/>
    <property type="molecule type" value="Genomic_DNA"/>
</dbReference>
<sequence>MFRCSVAKYLSEKLPNNIALTTTLILADRLLSKQEHDSLRISAGCDALVLPSPEEWRLPNRKQKIARRPMQRSKSSLRVHLTIQAQYAAKPTYTRAVTTSLQVEHEMPSAGVLRGLEIWGGVLGALLSCYALLQWRGVLRRGGPQAALLPLLAGSTADAMYFAVWLSTLHALAVEAGSFGLTLPPSAAEERIIRAFVYSAIALKGIKVIWVNWRQCRCDIFFLDWSEYNPPIKVNYGGKCTTIKMCLRFLQRSHRTHTANRGSVRAKDGRGKETVRVGTKCLRCGGVTVDASRFQPKQLELFSPWLESLPSPGYVWSAGCICWWASYSAALLASWVRDRLVPAEAVSRICEGVGLSLLVFEEEYYAHYVHGRNNGSPDVKSMSGPLQACRVACAPQLRVVYKQLSTPGLGALTEGDTRQALLSRFLAAFFERVVGPCARSARIATTILLANPAVKQQCLHCCVSAWRALDGLSWVASERTVLERLLDVEIAVREAGNTSALLYGPDDSTPSYLAVTWWGQEWTLATLDAMVFGCVLLAAGDWLLAALTTLIVWQAMKHSRKWFGDRNLKQNIGIETMI</sequence>
<reference evidence="1 2" key="1">
    <citation type="journal article" date="2022" name="Genome Biol. Evol.">
        <title>The Spruce Budworm Genome: Reconstructing the Evolutionary History of Antifreeze Proteins.</title>
        <authorList>
            <person name="Beliveau C."/>
            <person name="Gagne P."/>
            <person name="Picq S."/>
            <person name="Vernygora O."/>
            <person name="Keeling C.I."/>
            <person name="Pinkney K."/>
            <person name="Doucet D."/>
            <person name="Wen F."/>
            <person name="Johnston J.S."/>
            <person name="Maaroufi H."/>
            <person name="Boyle B."/>
            <person name="Laroche J."/>
            <person name="Dewar K."/>
            <person name="Juretic N."/>
            <person name="Blackburn G."/>
            <person name="Nisole A."/>
            <person name="Brunet B."/>
            <person name="Brandao M."/>
            <person name="Lumley L."/>
            <person name="Duan J."/>
            <person name="Quan G."/>
            <person name="Lucarotti C.J."/>
            <person name="Roe A.D."/>
            <person name="Sperling F.A.H."/>
            <person name="Levesque R.C."/>
            <person name="Cusson M."/>
        </authorList>
    </citation>
    <scope>NUCLEOTIDE SEQUENCE [LARGE SCALE GENOMIC DNA]</scope>
    <source>
        <strain evidence="1">Glfc:IPQL:Cfum</strain>
    </source>
</reference>
<evidence type="ECO:0000313" key="1">
    <source>
        <dbReference type="EMBL" id="KAI8419878.1"/>
    </source>
</evidence>
<keyword evidence="2" id="KW-1185">Reference proteome</keyword>
<organism evidence="1 2">
    <name type="scientific">Choristoneura fumiferana</name>
    <name type="common">Spruce budworm moth</name>
    <name type="synonym">Archips fumiferana</name>
    <dbReference type="NCBI Taxonomy" id="7141"/>
    <lineage>
        <taxon>Eukaryota</taxon>
        <taxon>Metazoa</taxon>
        <taxon>Ecdysozoa</taxon>
        <taxon>Arthropoda</taxon>
        <taxon>Hexapoda</taxon>
        <taxon>Insecta</taxon>
        <taxon>Pterygota</taxon>
        <taxon>Neoptera</taxon>
        <taxon>Endopterygota</taxon>
        <taxon>Lepidoptera</taxon>
        <taxon>Glossata</taxon>
        <taxon>Ditrysia</taxon>
        <taxon>Tortricoidea</taxon>
        <taxon>Tortricidae</taxon>
        <taxon>Tortricinae</taxon>
        <taxon>Choristoneura</taxon>
    </lineage>
</organism>
<comment type="caution">
    <text evidence="1">The sequence shown here is derived from an EMBL/GenBank/DDBJ whole genome shotgun (WGS) entry which is preliminary data.</text>
</comment>
<evidence type="ECO:0000313" key="2">
    <source>
        <dbReference type="Proteomes" id="UP001064048"/>
    </source>
</evidence>
<protein>
    <submittedName>
        <fullName evidence="1">Uncharacterized protein</fullName>
    </submittedName>
</protein>
<accession>A0ACC0J6Y7</accession>
<dbReference type="Proteomes" id="UP001064048">
    <property type="component" value="Chromosome 14"/>
</dbReference>